<dbReference type="OrthoDB" id="7510573at2"/>
<dbReference type="PANTHER" id="PTHR21180">
    <property type="entry name" value="ENDONUCLEASE/EXONUCLEASE/PHOSPHATASE FAMILY DOMAIN-CONTAINING PROTEIN 1"/>
    <property type="match status" value="1"/>
</dbReference>
<keyword evidence="4" id="KW-1185">Reference proteome</keyword>
<dbReference type="AlphaFoldDB" id="A0A1I0CDR6"/>
<dbReference type="NCBIfam" id="TIGR00426">
    <property type="entry name" value="competence protein ComEA helix-hairpin-helix repeat region"/>
    <property type="match status" value="1"/>
</dbReference>
<dbReference type="InterPro" id="IPR004509">
    <property type="entry name" value="Competence_ComEA_HhH"/>
</dbReference>
<dbReference type="Pfam" id="PF12836">
    <property type="entry name" value="HHH_3"/>
    <property type="match status" value="1"/>
</dbReference>
<dbReference type="GO" id="GO:0006281">
    <property type="term" value="P:DNA repair"/>
    <property type="evidence" value="ECO:0007669"/>
    <property type="project" value="InterPro"/>
</dbReference>
<sequence length="98" mass="10363">MKKIQTIIASLILALSLFASQAPAWAEEPAKPLASVININTATAEELTALDGIGESKALAIVADRDTNGPFESEGDLTRVRGIGEATVEKNAERITTR</sequence>
<protein>
    <submittedName>
        <fullName evidence="3">Competence protein ComEA</fullName>
    </submittedName>
</protein>
<evidence type="ECO:0000256" key="1">
    <source>
        <dbReference type="SAM" id="SignalP"/>
    </source>
</evidence>
<dbReference type="GO" id="GO:0003677">
    <property type="term" value="F:DNA binding"/>
    <property type="evidence" value="ECO:0007669"/>
    <property type="project" value="InterPro"/>
</dbReference>
<feature type="domain" description="Helix-hairpin-helix DNA-binding motif class 1" evidence="2">
    <location>
        <begin position="45"/>
        <end position="64"/>
    </location>
</feature>
<feature type="chain" id="PRO_5011446399" evidence="1">
    <location>
        <begin position="27"/>
        <end position="98"/>
    </location>
</feature>
<gene>
    <name evidence="3" type="ORF">SAMN04487962_10579</name>
</gene>
<dbReference type="GO" id="GO:0015627">
    <property type="term" value="C:type II protein secretion system complex"/>
    <property type="evidence" value="ECO:0007669"/>
    <property type="project" value="TreeGrafter"/>
</dbReference>
<dbReference type="EMBL" id="FOHZ01000005">
    <property type="protein sequence ID" value="SET17056.1"/>
    <property type="molecule type" value="Genomic_DNA"/>
</dbReference>
<evidence type="ECO:0000313" key="4">
    <source>
        <dbReference type="Proteomes" id="UP000198762"/>
    </source>
</evidence>
<proteinExistence type="predicted"/>
<reference evidence="4" key="1">
    <citation type="submission" date="2016-10" db="EMBL/GenBank/DDBJ databases">
        <authorList>
            <person name="Varghese N."/>
            <person name="Submissions S."/>
        </authorList>
    </citation>
    <scope>NUCLEOTIDE SEQUENCE [LARGE SCALE GENOMIC DNA]</scope>
    <source>
        <strain evidence="4">CGMCC 1.6489</strain>
    </source>
</reference>
<evidence type="ECO:0000313" key="3">
    <source>
        <dbReference type="EMBL" id="SET17056.1"/>
    </source>
</evidence>
<dbReference type="Proteomes" id="UP000198762">
    <property type="component" value="Unassembled WGS sequence"/>
</dbReference>
<accession>A0A1I0CDR6</accession>
<dbReference type="Gene3D" id="1.10.150.280">
    <property type="entry name" value="AF1531-like domain"/>
    <property type="match status" value="1"/>
</dbReference>
<dbReference type="InterPro" id="IPR010994">
    <property type="entry name" value="RuvA_2-like"/>
</dbReference>
<feature type="signal peptide" evidence="1">
    <location>
        <begin position="1"/>
        <end position="26"/>
    </location>
</feature>
<dbReference type="RefSeq" id="WP_091849925.1">
    <property type="nucleotide sequence ID" value="NZ_FOHZ01000005.1"/>
</dbReference>
<feature type="domain" description="Helix-hairpin-helix DNA-binding motif class 1" evidence="2">
    <location>
        <begin position="75"/>
        <end position="94"/>
    </location>
</feature>
<dbReference type="SUPFAM" id="SSF47781">
    <property type="entry name" value="RuvA domain 2-like"/>
    <property type="match status" value="1"/>
</dbReference>
<dbReference type="PANTHER" id="PTHR21180:SF32">
    <property type="entry name" value="ENDONUCLEASE_EXONUCLEASE_PHOSPHATASE FAMILY DOMAIN-CONTAINING PROTEIN 1"/>
    <property type="match status" value="1"/>
</dbReference>
<dbReference type="STRING" id="430453.SAMN04487962_10579"/>
<dbReference type="InterPro" id="IPR003583">
    <property type="entry name" value="Hlx-hairpin-Hlx_DNA-bd_motif"/>
</dbReference>
<name>A0A1I0CDR6_9GAMM</name>
<organism evidence="3 4">
    <name type="scientific">Marinobacter segnicrescens</name>
    <dbReference type="NCBI Taxonomy" id="430453"/>
    <lineage>
        <taxon>Bacteria</taxon>
        <taxon>Pseudomonadati</taxon>
        <taxon>Pseudomonadota</taxon>
        <taxon>Gammaproteobacteria</taxon>
        <taxon>Pseudomonadales</taxon>
        <taxon>Marinobacteraceae</taxon>
        <taxon>Marinobacter</taxon>
    </lineage>
</organism>
<evidence type="ECO:0000259" key="2">
    <source>
        <dbReference type="SMART" id="SM00278"/>
    </source>
</evidence>
<dbReference type="SMART" id="SM00278">
    <property type="entry name" value="HhH1"/>
    <property type="match status" value="2"/>
</dbReference>
<dbReference type="GO" id="GO:0015628">
    <property type="term" value="P:protein secretion by the type II secretion system"/>
    <property type="evidence" value="ECO:0007669"/>
    <property type="project" value="TreeGrafter"/>
</dbReference>
<dbReference type="InterPro" id="IPR051675">
    <property type="entry name" value="Endo/Exo/Phosphatase_dom_1"/>
</dbReference>
<keyword evidence="1" id="KW-0732">Signal</keyword>